<feature type="domain" description="Flagellar basal body rod protein N-terminal" evidence="3">
    <location>
        <begin position="6"/>
        <end position="35"/>
    </location>
</feature>
<evidence type="ECO:0000256" key="1">
    <source>
        <dbReference type="ARBA" id="ARBA00009677"/>
    </source>
</evidence>
<dbReference type="InterPro" id="IPR053967">
    <property type="entry name" value="LlgE_F_G-like_D1"/>
</dbReference>
<keyword evidence="2" id="KW-0975">Bacterial flagellum</keyword>
<dbReference type="OrthoDB" id="9800375at2"/>
<protein>
    <submittedName>
        <fullName evidence="6">Uncharacterized protein</fullName>
    </submittedName>
</protein>
<dbReference type="EMBL" id="MIJE01000030">
    <property type="protein sequence ID" value="OEF96796.1"/>
    <property type="molecule type" value="Genomic_DNA"/>
</dbReference>
<dbReference type="RefSeq" id="WP_069643379.1">
    <property type="nucleotide sequence ID" value="NZ_MIJE01000030.1"/>
</dbReference>
<dbReference type="InterPro" id="IPR001444">
    <property type="entry name" value="Flag_bb_rod_N"/>
</dbReference>
<dbReference type="AlphaFoldDB" id="A0A1E5G1U1"/>
<evidence type="ECO:0000259" key="3">
    <source>
        <dbReference type="Pfam" id="PF00460"/>
    </source>
</evidence>
<dbReference type="Proteomes" id="UP000094296">
    <property type="component" value="Unassembled WGS sequence"/>
</dbReference>
<evidence type="ECO:0000256" key="2">
    <source>
        <dbReference type="RuleBase" id="RU362116"/>
    </source>
</evidence>
<comment type="subcellular location">
    <subcellularLocation>
        <location evidence="2">Bacterial flagellum basal body</location>
    </subcellularLocation>
</comment>
<sequence>MNLSLHIAASTMRSAGTKVDLISNNIANIDTIGFKASKASFQDLLYERINQTERINLPGRTTPLGFQYGHGVRINGITQDLRPGALKETSNPYDVALTGPGMFQLIVPPAEAERLGVSDEAMGVYAQLFDNEDYGYVFTRDGSFRLDVRGGYSSLVDARGYQVSDRLGNPIEFDFDVESFSIDNQGNLFVNEEAAPHTQLMLANFNNTQALHHAGNNIFVERQFVEGNFQTINDNPDMFQNTQFAQGFIEGSNVDIIEQMTELINAQRMLQFGARAIQSTDTMMGLANTIRS</sequence>
<accession>A0A1E5G1U1</accession>
<dbReference type="InterPro" id="IPR010930">
    <property type="entry name" value="Flg_bb/hook_C_dom"/>
</dbReference>
<dbReference type="STRING" id="766136.BHF68_06955"/>
<keyword evidence="7" id="KW-1185">Reference proteome</keyword>
<dbReference type="SUPFAM" id="SSF117143">
    <property type="entry name" value="Flagellar hook protein flgE"/>
    <property type="match status" value="1"/>
</dbReference>
<dbReference type="Pfam" id="PF00460">
    <property type="entry name" value="Flg_bb_rod"/>
    <property type="match status" value="1"/>
</dbReference>
<dbReference type="NCBIfam" id="TIGR03506">
    <property type="entry name" value="FlgEFG_subfam"/>
    <property type="match status" value="1"/>
</dbReference>
<dbReference type="PANTHER" id="PTHR30435:SF19">
    <property type="entry name" value="FLAGELLAR BASAL-BODY ROD PROTEIN FLGG"/>
    <property type="match status" value="1"/>
</dbReference>
<gene>
    <name evidence="6" type="ORF">BHF68_06955</name>
</gene>
<proteinExistence type="inferred from homology"/>
<name>A0A1E5G1U1_9FIRM</name>
<feature type="domain" description="Flagellar hook protein FlgE/F/G-like D1" evidence="5">
    <location>
        <begin position="136"/>
        <end position="188"/>
    </location>
</feature>
<evidence type="ECO:0000259" key="5">
    <source>
        <dbReference type="Pfam" id="PF22692"/>
    </source>
</evidence>
<evidence type="ECO:0000313" key="6">
    <source>
        <dbReference type="EMBL" id="OEF96796.1"/>
    </source>
</evidence>
<dbReference type="Pfam" id="PF06429">
    <property type="entry name" value="Flg_bbr_C"/>
    <property type="match status" value="1"/>
</dbReference>
<evidence type="ECO:0000313" key="7">
    <source>
        <dbReference type="Proteomes" id="UP000094296"/>
    </source>
</evidence>
<dbReference type="InterPro" id="IPR020013">
    <property type="entry name" value="Flagellar_FlgE/F/G"/>
</dbReference>
<dbReference type="InterPro" id="IPR037925">
    <property type="entry name" value="FlgE/F/G-like"/>
</dbReference>
<feature type="domain" description="Flagellar basal-body/hook protein C-terminal" evidence="4">
    <location>
        <begin position="245"/>
        <end position="289"/>
    </location>
</feature>
<dbReference type="PANTHER" id="PTHR30435">
    <property type="entry name" value="FLAGELLAR PROTEIN"/>
    <property type="match status" value="1"/>
</dbReference>
<evidence type="ECO:0000259" key="4">
    <source>
        <dbReference type="Pfam" id="PF06429"/>
    </source>
</evidence>
<organism evidence="6 7">
    <name type="scientific">Desulfuribacillus alkaliarsenatis</name>
    <dbReference type="NCBI Taxonomy" id="766136"/>
    <lineage>
        <taxon>Bacteria</taxon>
        <taxon>Bacillati</taxon>
        <taxon>Bacillota</taxon>
        <taxon>Desulfuribacillia</taxon>
        <taxon>Desulfuribacillales</taxon>
        <taxon>Desulfuribacillaceae</taxon>
        <taxon>Desulfuribacillus</taxon>
    </lineage>
</organism>
<dbReference type="Pfam" id="PF22692">
    <property type="entry name" value="LlgE_F_G_D1"/>
    <property type="match status" value="1"/>
</dbReference>
<reference evidence="6 7" key="1">
    <citation type="submission" date="2016-09" db="EMBL/GenBank/DDBJ databases">
        <title>Draft genome sequence for the type strain of Desulfuribacillus alkaliarsenatis AHT28, an obligately anaerobic, sulfidogenic bacterium isolated from Russian soda lake sediments.</title>
        <authorList>
            <person name="Abin C.A."/>
            <person name="Hollibaugh J.T."/>
        </authorList>
    </citation>
    <scope>NUCLEOTIDE SEQUENCE [LARGE SCALE GENOMIC DNA]</scope>
    <source>
        <strain evidence="6 7">AHT28</strain>
    </source>
</reference>
<dbReference type="GO" id="GO:0071978">
    <property type="term" value="P:bacterial-type flagellum-dependent swarming motility"/>
    <property type="evidence" value="ECO:0007669"/>
    <property type="project" value="TreeGrafter"/>
</dbReference>
<comment type="similarity">
    <text evidence="1 2">Belongs to the flagella basal body rod proteins family.</text>
</comment>
<dbReference type="GO" id="GO:0009425">
    <property type="term" value="C:bacterial-type flagellum basal body"/>
    <property type="evidence" value="ECO:0007669"/>
    <property type="project" value="UniProtKB-SubCell"/>
</dbReference>
<comment type="caution">
    <text evidence="6">The sequence shown here is derived from an EMBL/GenBank/DDBJ whole genome shotgun (WGS) entry which is preliminary data.</text>
</comment>